<dbReference type="GO" id="GO:0016491">
    <property type="term" value="F:oxidoreductase activity"/>
    <property type="evidence" value="ECO:0007669"/>
    <property type="project" value="UniProtKB-KW"/>
</dbReference>
<dbReference type="GO" id="GO:0046872">
    <property type="term" value="F:metal ion binding"/>
    <property type="evidence" value="ECO:0007669"/>
    <property type="project" value="UniProtKB-KW"/>
</dbReference>
<keyword evidence="3" id="KW-0520">NAD</keyword>
<gene>
    <name evidence="4" type="primary">pdxA_2</name>
    <name evidence="4" type="ORF">KAM644c_30720</name>
</gene>
<dbReference type="Gene3D" id="3.40.718.10">
    <property type="entry name" value="Isopropylmalate Dehydrogenase"/>
    <property type="match status" value="1"/>
</dbReference>
<accession>A0AAN1Y5P5</accession>
<dbReference type="PANTHER" id="PTHR30004">
    <property type="entry name" value="4-HYDROXYTHREONINE-4-PHOSPHATE DEHYDROGENASE"/>
    <property type="match status" value="1"/>
</dbReference>
<dbReference type="InterPro" id="IPR005255">
    <property type="entry name" value="PdxA_fam"/>
</dbReference>
<evidence type="ECO:0000256" key="2">
    <source>
        <dbReference type="ARBA" id="ARBA00023002"/>
    </source>
</evidence>
<organism evidence="4 5">
    <name type="scientific">Klebsiella quasipneumoniae subsp. quasipneumoniae</name>
    <dbReference type="NCBI Taxonomy" id="1667327"/>
    <lineage>
        <taxon>Bacteria</taxon>
        <taxon>Pseudomonadati</taxon>
        <taxon>Pseudomonadota</taxon>
        <taxon>Gammaproteobacteria</taxon>
        <taxon>Enterobacterales</taxon>
        <taxon>Enterobacteriaceae</taxon>
        <taxon>Klebsiella/Raoultella group</taxon>
        <taxon>Klebsiella</taxon>
        <taxon>Klebsiella pneumoniae complex</taxon>
    </lineage>
</organism>
<dbReference type="NCBIfam" id="NF002992">
    <property type="entry name" value="PRK03743.1"/>
    <property type="match status" value="1"/>
</dbReference>
<evidence type="ECO:0000313" key="4">
    <source>
        <dbReference type="EMBL" id="BDO14006.1"/>
    </source>
</evidence>
<evidence type="ECO:0000256" key="3">
    <source>
        <dbReference type="ARBA" id="ARBA00023027"/>
    </source>
</evidence>
<dbReference type="AlphaFoldDB" id="A0AAN1Y5P5"/>
<dbReference type="GO" id="GO:0051287">
    <property type="term" value="F:NAD binding"/>
    <property type="evidence" value="ECO:0007669"/>
    <property type="project" value="InterPro"/>
</dbReference>
<keyword evidence="1" id="KW-0479">Metal-binding</keyword>
<evidence type="ECO:0000313" key="5">
    <source>
        <dbReference type="Proteomes" id="UP001058353"/>
    </source>
</evidence>
<dbReference type="SUPFAM" id="SSF53659">
    <property type="entry name" value="Isocitrate/Isopropylmalate dehydrogenase-like"/>
    <property type="match status" value="1"/>
</dbReference>
<evidence type="ECO:0000256" key="1">
    <source>
        <dbReference type="ARBA" id="ARBA00022723"/>
    </source>
</evidence>
<dbReference type="EMBL" id="AP026407">
    <property type="protein sequence ID" value="BDO14006.1"/>
    <property type="molecule type" value="Genomic_DNA"/>
</dbReference>
<dbReference type="Proteomes" id="UP001058353">
    <property type="component" value="Chromosome"/>
</dbReference>
<reference evidence="4" key="1">
    <citation type="submission" date="2022-07" db="EMBL/GenBank/DDBJ databases">
        <title>Complete genome sequence of carbapenem-resistant Klebsiella spp. in Japan.</title>
        <authorList>
            <person name="Maehana S."/>
            <person name="Suzuki M."/>
            <person name="Kitasato H."/>
        </authorList>
    </citation>
    <scope>NUCLEOTIDE SEQUENCE</scope>
    <source>
        <strain evidence="4">KAM644</strain>
    </source>
</reference>
<keyword evidence="2" id="KW-0560">Oxidoreductase</keyword>
<sequence length="336" mass="36652">MMSAEKKPVVAITIGDPAGIGPEITVATMMDKSVYDECKPFLIGSVPIISRAMKIMGCDFAIHKIAHPQEARFSWGTLDVLETGDYDCDSIEWGKVQKLAGQMSLDYVMKSIELGKAGLIDVVSTAPIHKEAIKLAGCKLPGHTEIYQVETQSDYGLTMFHVHNLRVFFVSRHMALKAACDYANKARVLACVQQIHHEFTALNINNPRIAVAALNPHGSDNGLFGHEEADNLIPAVKAAQEMGINAIGPVPADSVFHLGKQGRYDAILSLYHDQGHIACKTLDFERSITITFGLPFMRSSVDHGTAFDIAGTGKAGTVSMLESTLVAARYWKMKHQ</sequence>
<protein>
    <submittedName>
        <fullName evidence="4">4-hydroxythreonine-4-phosphate dehydrogenase</fullName>
    </submittedName>
</protein>
<dbReference type="Pfam" id="PF04166">
    <property type="entry name" value="PdxA"/>
    <property type="match status" value="1"/>
</dbReference>
<dbReference type="NCBIfam" id="TIGR00557">
    <property type="entry name" value="pdxA"/>
    <property type="match status" value="1"/>
</dbReference>
<name>A0AAN1Y5P5_9ENTR</name>
<dbReference type="PANTHER" id="PTHR30004:SF6">
    <property type="entry name" value="D-THREONATE 4-PHOSPHATE DEHYDROGENASE"/>
    <property type="match status" value="1"/>
</dbReference>
<proteinExistence type="predicted"/>